<reference evidence="3" key="1">
    <citation type="journal article" date="2014" name="Int. J. Syst. Evol. Microbiol.">
        <title>Complete genome sequence of Corynebacterium casei LMG S-19264T (=DSM 44701T), isolated from a smear-ripened cheese.</title>
        <authorList>
            <consortium name="US DOE Joint Genome Institute (JGI-PGF)"/>
            <person name="Walter F."/>
            <person name="Albersmeier A."/>
            <person name="Kalinowski J."/>
            <person name="Ruckert C."/>
        </authorList>
    </citation>
    <scope>NUCLEOTIDE SEQUENCE</scope>
    <source>
        <strain evidence="3">CCM 7905</strain>
    </source>
</reference>
<evidence type="ECO:0000256" key="2">
    <source>
        <dbReference type="SAM" id="Phobius"/>
    </source>
</evidence>
<keyword evidence="2" id="KW-0472">Membrane</keyword>
<keyword evidence="2" id="KW-1133">Transmembrane helix</keyword>
<reference evidence="3" key="2">
    <citation type="submission" date="2020-09" db="EMBL/GenBank/DDBJ databases">
        <authorList>
            <person name="Sun Q."/>
            <person name="Sedlacek I."/>
        </authorList>
    </citation>
    <scope>NUCLEOTIDE SEQUENCE</scope>
    <source>
        <strain evidence="3">CCM 7905</strain>
    </source>
</reference>
<feature type="transmembrane region" description="Helical" evidence="2">
    <location>
        <begin position="31"/>
        <end position="51"/>
    </location>
</feature>
<dbReference type="EMBL" id="BMCU01000002">
    <property type="protein sequence ID" value="GGG02029.1"/>
    <property type="molecule type" value="Genomic_DNA"/>
</dbReference>
<evidence type="ECO:0000256" key="1">
    <source>
        <dbReference type="SAM" id="MobiDB-lite"/>
    </source>
</evidence>
<dbReference type="AlphaFoldDB" id="A0A917CWD4"/>
<evidence type="ECO:0000313" key="4">
    <source>
        <dbReference type="Proteomes" id="UP000654257"/>
    </source>
</evidence>
<proteinExistence type="predicted"/>
<gene>
    <name evidence="3" type="ORF">GCM10007304_14990</name>
</gene>
<keyword evidence="4" id="KW-1185">Reference proteome</keyword>
<sequence>MLREAAKPPTPVAPKLLESVTVTGVSILETALLFGVIPVVAIIVIGAWNMARAKTNNPSPKPYRLGDTWDRDPILWSATDEITSSSHHSGHAELDAAPADLIGGTASGKW</sequence>
<feature type="region of interest" description="Disordered" evidence="1">
    <location>
        <begin position="85"/>
        <end position="110"/>
    </location>
</feature>
<accession>A0A917CWD4</accession>
<keyword evidence="2" id="KW-0812">Transmembrane</keyword>
<dbReference type="Proteomes" id="UP000654257">
    <property type="component" value="Unassembled WGS sequence"/>
</dbReference>
<protein>
    <submittedName>
        <fullName evidence="3">Uncharacterized protein</fullName>
    </submittedName>
</protein>
<name>A0A917CWD4_9NOCA</name>
<organism evidence="3 4">
    <name type="scientific">Rhodococcoides trifolii</name>
    <dbReference type="NCBI Taxonomy" id="908250"/>
    <lineage>
        <taxon>Bacteria</taxon>
        <taxon>Bacillati</taxon>
        <taxon>Actinomycetota</taxon>
        <taxon>Actinomycetes</taxon>
        <taxon>Mycobacteriales</taxon>
        <taxon>Nocardiaceae</taxon>
        <taxon>Rhodococcoides</taxon>
    </lineage>
</organism>
<comment type="caution">
    <text evidence="3">The sequence shown here is derived from an EMBL/GenBank/DDBJ whole genome shotgun (WGS) entry which is preliminary data.</text>
</comment>
<evidence type="ECO:0000313" key="3">
    <source>
        <dbReference type="EMBL" id="GGG02029.1"/>
    </source>
</evidence>